<keyword evidence="2 6" id="KW-0479">Metal-binding</keyword>
<dbReference type="OrthoDB" id="1422294at2759"/>
<protein>
    <recommendedName>
        <fullName evidence="6">Protein FAR1-RELATED SEQUENCE</fullName>
    </recommendedName>
</protein>
<comment type="subcellular location">
    <subcellularLocation>
        <location evidence="6">Nucleus</location>
    </subcellularLocation>
</comment>
<dbReference type="InterPro" id="IPR031052">
    <property type="entry name" value="FHY3/FAR1"/>
</dbReference>
<reference evidence="9" key="1">
    <citation type="journal article" date="2017" name="Front. Plant Sci.">
        <title>Climate Clever Clovers: New Paradigm to Reduce the Environmental Footprint of Ruminants by Breeding Low Methanogenic Forages Utilizing Haplotype Variation.</title>
        <authorList>
            <person name="Kaur P."/>
            <person name="Appels R."/>
            <person name="Bayer P.E."/>
            <person name="Keeble-Gagnere G."/>
            <person name="Wang J."/>
            <person name="Hirakawa H."/>
            <person name="Shirasawa K."/>
            <person name="Vercoe P."/>
            <person name="Stefanova K."/>
            <person name="Durmic Z."/>
            <person name="Nichols P."/>
            <person name="Revell C."/>
            <person name="Isobe S.N."/>
            <person name="Edwards D."/>
            <person name="Erskine W."/>
        </authorList>
    </citation>
    <scope>NUCLEOTIDE SEQUENCE [LARGE SCALE GENOMIC DNA]</scope>
    <source>
        <strain evidence="9">cv. Daliak</strain>
    </source>
</reference>
<keyword evidence="9" id="KW-1185">Reference proteome</keyword>
<gene>
    <name evidence="8" type="ORF">TSUD_285410</name>
</gene>
<evidence type="ECO:0000256" key="1">
    <source>
        <dbReference type="ARBA" id="ARBA00005889"/>
    </source>
</evidence>
<proteinExistence type="inferred from homology"/>
<dbReference type="InterPro" id="IPR007527">
    <property type="entry name" value="Znf_SWIM"/>
</dbReference>
<evidence type="ECO:0000256" key="6">
    <source>
        <dbReference type="RuleBase" id="RU367018"/>
    </source>
</evidence>
<organism evidence="8 9">
    <name type="scientific">Trifolium subterraneum</name>
    <name type="common">Subterranean clover</name>
    <dbReference type="NCBI Taxonomy" id="3900"/>
    <lineage>
        <taxon>Eukaryota</taxon>
        <taxon>Viridiplantae</taxon>
        <taxon>Streptophyta</taxon>
        <taxon>Embryophyta</taxon>
        <taxon>Tracheophyta</taxon>
        <taxon>Spermatophyta</taxon>
        <taxon>Magnoliopsida</taxon>
        <taxon>eudicotyledons</taxon>
        <taxon>Gunneridae</taxon>
        <taxon>Pentapetalae</taxon>
        <taxon>rosids</taxon>
        <taxon>fabids</taxon>
        <taxon>Fabales</taxon>
        <taxon>Fabaceae</taxon>
        <taxon>Papilionoideae</taxon>
        <taxon>50 kb inversion clade</taxon>
        <taxon>NPAAA clade</taxon>
        <taxon>Hologalegina</taxon>
        <taxon>IRL clade</taxon>
        <taxon>Trifolieae</taxon>
        <taxon>Trifolium</taxon>
    </lineage>
</organism>
<dbReference type="GO" id="GO:0006355">
    <property type="term" value="P:regulation of DNA-templated transcription"/>
    <property type="evidence" value="ECO:0007669"/>
    <property type="project" value="UniProtKB-UniRule"/>
</dbReference>
<dbReference type="InterPro" id="IPR006564">
    <property type="entry name" value="Znf_PMZ"/>
</dbReference>
<comment type="function">
    <text evidence="6">Putative transcription activator involved in regulating light control of development.</text>
</comment>
<dbReference type="PROSITE" id="PS50966">
    <property type="entry name" value="ZF_SWIM"/>
    <property type="match status" value="1"/>
</dbReference>
<dbReference type="AlphaFoldDB" id="A0A2Z6PG74"/>
<evidence type="ECO:0000259" key="7">
    <source>
        <dbReference type="PROSITE" id="PS50966"/>
    </source>
</evidence>
<comment type="similarity">
    <text evidence="1 6">Belongs to the FHY3/FAR1 family.</text>
</comment>
<feature type="domain" description="SWIM-type" evidence="7">
    <location>
        <begin position="177"/>
        <end position="224"/>
    </location>
</feature>
<evidence type="ECO:0000313" key="8">
    <source>
        <dbReference type="EMBL" id="GAU48952.1"/>
    </source>
</evidence>
<keyword evidence="4 6" id="KW-0862">Zinc</keyword>
<dbReference type="GO" id="GO:0008270">
    <property type="term" value="F:zinc ion binding"/>
    <property type="evidence" value="ECO:0007669"/>
    <property type="project" value="UniProtKB-UniRule"/>
</dbReference>
<dbReference type="Pfam" id="PF04434">
    <property type="entry name" value="SWIM"/>
    <property type="match status" value="1"/>
</dbReference>
<dbReference type="PANTHER" id="PTHR31669:SF263">
    <property type="entry name" value="PROTEIN FAR1-RELATED SEQUENCE"/>
    <property type="match status" value="1"/>
</dbReference>
<evidence type="ECO:0000256" key="2">
    <source>
        <dbReference type="ARBA" id="ARBA00022723"/>
    </source>
</evidence>
<dbReference type="PANTHER" id="PTHR31669">
    <property type="entry name" value="PROTEIN FAR1-RELATED SEQUENCE 10-RELATED"/>
    <property type="match status" value="1"/>
</dbReference>
<dbReference type="SMART" id="SM00575">
    <property type="entry name" value="ZnF_PMZ"/>
    <property type="match status" value="1"/>
</dbReference>
<keyword evidence="6" id="KW-0539">Nucleus</keyword>
<evidence type="ECO:0000256" key="5">
    <source>
        <dbReference type="PROSITE-ProRule" id="PRU00325"/>
    </source>
</evidence>
<sequence>MKAFVTLMKKPPKTIITDQDPRMTQAIVLYKLDNIHDFEEEWITIVFKYNLEANKHIKGLYEIKQYWVSAYFRGHFFGGMTTTGRSESINGFLKRFTSSRSCLTQLFKQVDVVIEDIRQQQLHHTTLDTYRGSSLRSLSPLEEQVYNIFTRFAFKKFQEEFESATQYKICEENHEEFTVKYYKKQDSEKHKVFWDGDAVGCSCKHFEFWGILCRHVLTIFLHKNCFEIPMSYLPLRWCRDEFQRPVEVNMMVSEGGQCGEWSRLN</sequence>
<dbReference type="Proteomes" id="UP000242715">
    <property type="component" value="Unassembled WGS sequence"/>
</dbReference>
<evidence type="ECO:0000256" key="4">
    <source>
        <dbReference type="ARBA" id="ARBA00022833"/>
    </source>
</evidence>
<evidence type="ECO:0000256" key="3">
    <source>
        <dbReference type="ARBA" id="ARBA00022771"/>
    </source>
</evidence>
<keyword evidence="3 5" id="KW-0863">Zinc-finger</keyword>
<accession>A0A2Z6PG74</accession>
<name>A0A2Z6PG74_TRISU</name>
<dbReference type="EMBL" id="DF974495">
    <property type="protein sequence ID" value="GAU48952.1"/>
    <property type="molecule type" value="Genomic_DNA"/>
</dbReference>
<dbReference type="GO" id="GO:0005634">
    <property type="term" value="C:nucleus"/>
    <property type="evidence" value="ECO:0007669"/>
    <property type="project" value="UniProtKB-SubCell"/>
</dbReference>
<evidence type="ECO:0000313" key="9">
    <source>
        <dbReference type="Proteomes" id="UP000242715"/>
    </source>
</evidence>